<feature type="domain" description="ENTH" evidence="7">
    <location>
        <begin position="17"/>
        <end position="146"/>
    </location>
</feature>
<feature type="coiled-coil region" evidence="5">
    <location>
        <begin position="360"/>
        <end position="560"/>
    </location>
</feature>
<dbReference type="SMART" id="SM00273">
    <property type="entry name" value="ENTH"/>
    <property type="match status" value="1"/>
</dbReference>
<evidence type="ECO:0008006" key="11">
    <source>
        <dbReference type="Google" id="ProtNLM"/>
    </source>
</evidence>
<dbReference type="Gene3D" id="1.20.1410.10">
    <property type="entry name" value="I/LWEQ domain"/>
    <property type="match status" value="1"/>
</dbReference>
<dbReference type="PANTHER" id="PTHR10407:SF15">
    <property type="entry name" value="HUNTINGTIN INTERACTING PROTEIN 1"/>
    <property type="match status" value="1"/>
</dbReference>
<gene>
    <name evidence="9" type="ORF">PMEA_00035450</name>
</gene>
<keyword evidence="10" id="KW-1185">Reference proteome</keyword>
<dbReference type="InterPro" id="IPR011417">
    <property type="entry name" value="ANTH_dom"/>
</dbReference>
<keyword evidence="4" id="KW-0009">Actin-binding</keyword>
<dbReference type="EMBL" id="CALNXJ010000090">
    <property type="protein sequence ID" value="CAH3163126.1"/>
    <property type="molecule type" value="Genomic_DNA"/>
</dbReference>
<dbReference type="AlphaFoldDB" id="A0AAU9Y2G3"/>
<protein>
    <recommendedName>
        <fullName evidence="11">Cytoskeleton assembly control protein</fullName>
    </recommendedName>
</protein>
<evidence type="ECO:0000259" key="8">
    <source>
        <dbReference type="PROSITE" id="PS50945"/>
    </source>
</evidence>
<evidence type="ECO:0000256" key="3">
    <source>
        <dbReference type="ARBA" id="ARBA00022490"/>
    </source>
</evidence>
<evidence type="ECO:0000256" key="5">
    <source>
        <dbReference type="SAM" id="Coils"/>
    </source>
</evidence>
<organism evidence="9 10">
    <name type="scientific">Pocillopora meandrina</name>
    <dbReference type="NCBI Taxonomy" id="46732"/>
    <lineage>
        <taxon>Eukaryota</taxon>
        <taxon>Metazoa</taxon>
        <taxon>Cnidaria</taxon>
        <taxon>Anthozoa</taxon>
        <taxon>Hexacorallia</taxon>
        <taxon>Scleractinia</taxon>
        <taxon>Astrocoeniina</taxon>
        <taxon>Pocilloporidae</taxon>
        <taxon>Pocillopora</taxon>
    </lineage>
</organism>
<dbReference type="GO" id="GO:0007015">
    <property type="term" value="P:actin filament organization"/>
    <property type="evidence" value="ECO:0007669"/>
    <property type="project" value="TreeGrafter"/>
</dbReference>
<comment type="similarity">
    <text evidence="2">Belongs to the SLA2 family.</text>
</comment>
<dbReference type="InterPro" id="IPR030224">
    <property type="entry name" value="Sla2_fam"/>
</dbReference>
<dbReference type="PROSITE" id="PS50942">
    <property type="entry name" value="ENTH"/>
    <property type="match status" value="1"/>
</dbReference>
<dbReference type="GO" id="GO:0030864">
    <property type="term" value="C:cortical actin cytoskeleton"/>
    <property type="evidence" value="ECO:0007669"/>
    <property type="project" value="TreeGrafter"/>
</dbReference>
<dbReference type="Proteomes" id="UP001159428">
    <property type="component" value="Unassembled WGS sequence"/>
</dbReference>
<keyword evidence="3" id="KW-0963">Cytoplasm</keyword>
<dbReference type="GO" id="GO:0051015">
    <property type="term" value="F:actin filament binding"/>
    <property type="evidence" value="ECO:0007669"/>
    <property type="project" value="TreeGrafter"/>
</dbReference>
<evidence type="ECO:0000256" key="1">
    <source>
        <dbReference type="ARBA" id="ARBA00004496"/>
    </source>
</evidence>
<dbReference type="PROSITE" id="PS50945">
    <property type="entry name" value="I_LWEQ"/>
    <property type="match status" value="1"/>
</dbReference>
<dbReference type="CDD" id="cd17006">
    <property type="entry name" value="ANTH_N_HIP1_like"/>
    <property type="match status" value="1"/>
</dbReference>
<dbReference type="GO" id="GO:0048268">
    <property type="term" value="P:clathrin coat assembly"/>
    <property type="evidence" value="ECO:0007669"/>
    <property type="project" value="TreeGrafter"/>
</dbReference>
<dbReference type="GO" id="GO:0006897">
    <property type="term" value="P:endocytosis"/>
    <property type="evidence" value="ECO:0007669"/>
    <property type="project" value="InterPro"/>
</dbReference>
<dbReference type="FunFam" id="1.25.40.90:FF:000012">
    <property type="entry name" value="Huntingtin interacting protein 1-related"/>
    <property type="match status" value="1"/>
</dbReference>
<proteinExistence type="inferred from homology"/>
<dbReference type="Gene3D" id="1.25.40.90">
    <property type="match status" value="1"/>
</dbReference>
<accession>A0AAU9Y2G3</accession>
<dbReference type="InterPro" id="IPR002558">
    <property type="entry name" value="ILWEQ_dom"/>
</dbReference>
<dbReference type="SUPFAM" id="SSF109885">
    <property type="entry name" value="I/LWEQ domain"/>
    <property type="match status" value="1"/>
</dbReference>
<dbReference type="Pfam" id="PF07651">
    <property type="entry name" value="ANTH"/>
    <property type="match status" value="1"/>
</dbReference>
<evidence type="ECO:0000256" key="6">
    <source>
        <dbReference type="SAM" id="MobiDB-lite"/>
    </source>
</evidence>
<dbReference type="GO" id="GO:0043325">
    <property type="term" value="F:phosphatidylinositol-3,4-bisphosphate binding"/>
    <property type="evidence" value="ECO:0007669"/>
    <property type="project" value="TreeGrafter"/>
</dbReference>
<feature type="region of interest" description="Disordered" evidence="6">
    <location>
        <begin position="654"/>
        <end position="679"/>
    </location>
</feature>
<dbReference type="PANTHER" id="PTHR10407">
    <property type="entry name" value="HUNTINGTIN INTERACTING PROTEIN 1"/>
    <property type="match status" value="1"/>
</dbReference>
<dbReference type="GO" id="GO:0032051">
    <property type="term" value="F:clathrin light chain binding"/>
    <property type="evidence" value="ECO:0007669"/>
    <property type="project" value="TreeGrafter"/>
</dbReference>
<dbReference type="Pfam" id="PF01608">
    <property type="entry name" value="I_LWEQ"/>
    <property type="match status" value="1"/>
</dbReference>
<feature type="domain" description="I/LWEQ" evidence="8">
    <location>
        <begin position="850"/>
        <end position="1092"/>
    </location>
</feature>
<reference evidence="9 10" key="1">
    <citation type="submission" date="2022-05" db="EMBL/GenBank/DDBJ databases">
        <authorList>
            <consortium name="Genoscope - CEA"/>
            <person name="William W."/>
        </authorList>
    </citation>
    <scope>NUCLEOTIDE SEQUENCE [LARGE SCALE GENOMIC DNA]</scope>
</reference>
<sequence>MTTPALGLSKRPSLTQDREKLQKDQQEAIGKAVNNIESAVKEKHIRSAIIGTWHEKGASIFWNSLGRMPLPSQVIMCWKAMLVIHKLLREGHPNALKESLKYKQMLKDMRDFWKHSTKGGYGWLIHSYLAILIAKLEFHQKNEAVPGTLRNSDGGPLVYTGTDVNAYFELSIDIFDYMDTLVDIEKKIFSTLDPFRANSQLQAVQCRICPFPVVIQECGGLYDIVVDLMYKLHANLPADTLTGHRERFYSHFAELKKFFFDAGNMAYVKALVPIPVLPQNPPSFTLSDPKPTLVRSTSEEMPRRKSTPAEDFKRQSLMEPLNIPVTMEPLLQTTPQTPEANMLGIDASNGPAPDNRDLIIYQLRQEIAQLKLALERQQKDAKALEDSLRSQIARLTEELNEYKTIAEKACEENVSLKKDLESKEDDKKDQKGPAEEKYNKLKGIYSKLREEHIQLLRTNAEVKQKLNASEKDKEELSQVNEKLQLEVDDKSTELLQVFQKAEMAEQDGKRAGDEMARLTKEHDEKMATLMAELQALRKEKGETEEAKKIADEQIEAMKKDHEEKIGTLSSDLSSFRKSWTDEELAKKTAEETIQRERQEHKDKISTLAEEIEALKKEKDETDEARRIAEEQIEAMIKDHEEKVATLSRELSDVQKSRTVEEEAKRTAEETIEKERKGHEEMVNELERKRLEDISKEKYDLVGTAIESAERTIQDALDQFQNPKHSSTTCTADYLLSRIESLPGVVDELNSKFASYKKDHKDAIPCICCLGSFSHQLSDCILNAKATSHMAPTQEAEDLRSLGESAGKASLELLQLYKQSDPDPNVLADKLNAVKKYISDITKVAEALAPKEKDSVDSIGGGVDDEINATAELVADSAARIQEMINQTREKYSGVQLEVNGRILDSCTALMEAIKKLIMKSKVLQKEIVDEGKGQATAKEFYKRHHRWTEGLISAAKAVGWGAKVLVDSADKVVQGGGKFEEIVVASNEITASTVQLVAASRVKARQASTGLAALQGASKNVVESAAGVVASAKTGAEMIEDSKAVPDYTKLSLTQAKRFEMESQVRVLELESQLTKERQKLGELRKAHYQLAAVEEGLDPE</sequence>
<evidence type="ECO:0000256" key="2">
    <source>
        <dbReference type="ARBA" id="ARBA00010135"/>
    </source>
</evidence>
<name>A0AAU9Y2G3_9CNID</name>
<comment type="caution">
    <text evidence="9">The sequence shown here is derived from an EMBL/GenBank/DDBJ whole genome shotgun (WGS) entry which is preliminary data.</text>
</comment>
<keyword evidence="5" id="KW-0175">Coiled coil</keyword>
<evidence type="ECO:0000256" key="4">
    <source>
        <dbReference type="ARBA" id="ARBA00023203"/>
    </source>
</evidence>
<dbReference type="FunFam" id="1.20.1410.10:FF:000006">
    <property type="entry name" value="Huntingtin interacting protein"/>
    <property type="match status" value="1"/>
</dbReference>
<feature type="compositionally biased region" description="Basic and acidic residues" evidence="6">
    <location>
        <begin position="297"/>
        <end position="311"/>
    </location>
</feature>
<dbReference type="GO" id="GO:0030136">
    <property type="term" value="C:clathrin-coated vesicle"/>
    <property type="evidence" value="ECO:0007669"/>
    <property type="project" value="TreeGrafter"/>
</dbReference>
<dbReference type="SUPFAM" id="SSF48464">
    <property type="entry name" value="ENTH/VHS domain"/>
    <property type="match status" value="1"/>
</dbReference>
<dbReference type="InterPro" id="IPR013809">
    <property type="entry name" value="ENTH"/>
</dbReference>
<dbReference type="GO" id="GO:0035615">
    <property type="term" value="F:clathrin adaptor activity"/>
    <property type="evidence" value="ECO:0007669"/>
    <property type="project" value="TreeGrafter"/>
</dbReference>
<evidence type="ECO:0000259" key="7">
    <source>
        <dbReference type="PROSITE" id="PS50942"/>
    </source>
</evidence>
<dbReference type="InterPro" id="IPR035964">
    <property type="entry name" value="I/LWEQ_dom_sf"/>
</dbReference>
<dbReference type="GO" id="GO:0080025">
    <property type="term" value="F:phosphatidylinositol-3,5-bisphosphate binding"/>
    <property type="evidence" value="ECO:0007669"/>
    <property type="project" value="TreeGrafter"/>
</dbReference>
<comment type="subcellular location">
    <subcellularLocation>
        <location evidence="1">Cytoplasm</location>
    </subcellularLocation>
</comment>
<feature type="region of interest" description="Disordered" evidence="6">
    <location>
        <begin position="285"/>
        <end position="311"/>
    </location>
</feature>
<dbReference type="InterPro" id="IPR008942">
    <property type="entry name" value="ENTH_VHS"/>
</dbReference>
<dbReference type="Gene3D" id="1.20.5.1700">
    <property type="match status" value="1"/>
</dbReference>
<evidence type="ECO:0000313" key="10">
    <source>
        <dbReference type="Proteomes" id="UP001159428"/>
    </source>
</evidence>
<dbReference type="SMART" id="SM00307">
    <property type="entry name" value="ILWEQ"/>
    <property type="match status" value="1"/>
</dbReference>
<evidence type="ECO:0000313" key="9">
    <source>
        <dbReference type="EMBL" id="CAH3163126.1"/>
    </source>
</evidence>